<reference evidence="2" key="2">
    <citation type="journal article" date="2023" name="Proc. Natl. Acad. Sci. U.S.A.">
        <title>A global phylogenomic analysis of the shiitake genus Lentinula.</title>
        <authorList>
            <person name="Sierra-Patev S."/>
            <person name="Min B."/>
            <person name="Naranjo-Ortiz M."/>
            <person name="Looney B."/>
            <person name="Konkel Z."/>
            <person name="Slot J.C."/>
            <person name="Sakamoto Y."/>
            <person name="Steenwyk J.L."/>
            <person name="Rokas A."/>
            <person name="Carro J."/>
            <person name="Camarero S."/>
            <person name="Ferreira P."/>
            <person name="Molpeceres G."/>
            <person name="Ruiz-Duenas F.J."/>
            <person name="Serrano A."/>
            <person name="Henrissat B."/>
            <person name="Drula E."/>
            <person name="Hughes K.W."/>
            <person name="Mata J.L."/>
            <person name="Ishikawa N.K."/>
            <person name="Vargas-Isla R."/>
            <person name="Ushijima S."/>
            <person name="Smith C.A."/>
            <person name="Donoghue J."/>
            <person name="Ahrendt S."/>
            <person name="Andreopoulos W."/>
            <person name="He G."/>
            <person name="LaButti K."/>
            <person name="Lipzen A."/>
            <person name="Ng V."/>
            <person name="Riley R."/>
            <person name="Sandor L."/>
            <person name="Barry K."/>
            <person name="Martinez A.T."/>
            <person name="Xiao Y."/>
            <person name="Gibbons J.G."/>
            <person name="Terashima K."/>
            <person name="Grigoriev I.V."/>
            <person name="Hibbett D."/>
        </authorList>
    </citation>
    <scope>NUCLEOTIDE SEQUENCE</scope>
    <source>
        <strain evidence="2">ET3784</strain>
    </source>
</reference>
<evidence type="ECO:0000256" key="1">
    <source>
        <dbReference type="SAM" id="MobiDB-lite"/>
    </source>
</evidence>
<organism evidence="2 3">
    <name type="scientific">Lentinula guzmanii</name>
    <dbReference type="NCBI Taxonomy" id="2804957"/>
    <lineage>
        <taxon>Eukaryota</taxon>
        <taxon>Fungi</taxon>
        <taxon>Dikarya</taxon>
        <taxon>Basidiomycota</taxon>
        <taxon>Agaricomycotina</taxon>
        <taxon>Agaricomycetes</taxon>
        <taxon>Agaricomycetidae</taxon>
        <taxon>Agaricales</taxon>
        <taxon>Marasmiineae</taxon>
        <taxon>Omphalotaceae</taxon>
        <taxon>Lentinula</taxon>
    </lineage>
</organism>
<proteinExistence type="predicted"/>
<evidence type="ECO:0000313" key="2">
    <source>
        <dbReference type="EMBL" id="KAJ3712078.1"/>
    </source>
</evidence>
<keyword evidence="3" id="KW-1185">Reference proteome</keyword>
<name>A0AA38MUR5_9AGAR</name>
<protein>
    <submittedName>
        <fullName evidence="2">Uncharacterized protein</fullName>
    </submittedName>
</protein>
<gene>
    <name evidence="2" type="ORF">DFJ43DRAFT_1167117</name>
</gene>
<comment type="caution">
    <text evidence="2">The sequence shown here is derived from an EMBL/GenBank/DDBJ whole genome shotgun (WGS) entry which is preliminary data.</text>
</comment>
<evidence type="ECO:0000313" key="3">
    <source>
        <dbReference type="Proteomes" id="UP001176059"/>
    </source>
</evidence>
<dbReference type="AlphaFoldDB" id="A0AA38MUR5"/>
<accession>A0AA38MUR5</accession>
<dbReference type="EMBL" id="JANVFO010000112">
    <property type="protein sequence ID" value="KAJ3712078.1"/>
    <property type="molecule type" value="Genomic_DNA"/>
</dbReference>
<feature type="region of interest" description="Disordered" evidence="1">
    <location>
        <begin position="141"/>
        <end position="167"/>
    </location>
</feature>
<reference evidence="2" key="1">
    <citation type="submission" date="2022-08" db="EMBL/GenBank/DDBJ databases">
        <authorList>
            <consortium name="DOE Joint Genome Institute"/>
            <person name="Min B."/>
            <person name="Sierra-Patev S."/>
            <person name="Naranjo-Ortiz M."/>
            <person name="Looney B."/>
            <person name="Konkel Z."/>
            <person name="Slot J.C."/>
            <person name="Sakamoto Y."/>
            <person name="Steenwyk J.L."/>
            <person name="Rokas A."/>
            <person name="Carro J."/>
            <person name="Camarero S."/>
            <person name="Ferreira P."/>
            <person name="Molpeceres G."/>
            <person name="Ruiz-duenas F.J."/>
            <person name="Serrano A."/>
            <person name="Henrissat B."/>
            <person name="Drula E."/>
            <person name="Hughes K.W."/>
            <person name="Mata J.L."/>
            <person name="Ishikawa N.K."/>
            <person name="Vargas-Isla R."/>
            <person name="Ushijima S."/>
            <person name="Smith C.A."/>
            <person name="Ahrendt S."/>
            <person name="Andreopoulos W."/>
            <person name="He G."/>
            <person name="LaButti K."/>
            <person name="Lipzen A."/>
            <person name="Ng V."/>
            <person name="Riley R."/>
            <person name="Sandor L."/>
            <person name="Barry K."/>
            <person name="Martinez A.T."/>
            <person name="Xiao Y."/>
            <person name="Gibbons J.G."/>
            <person name="Terashima K."/>
            <person name="Hibbett D.S."/>
            <person name="Grigoriev I.V."/>
        </authorList>
    </citation>
    <scope>NUCLEOTIDE SEQUENCE</scope>
    <source>
        <strain evidence="2">ET3784</strain>
    </source>
</reference>
<dbReference type="Proteomes" id="UP001176059">
    <property type="component" value="Unassembled WGS sequence"/>
</dbReference>
<sequence>MKLDQILSRRNTPFTSSAHRVPTSYWTALKIATLLLQNHSLLPIAKSERKKGILTPQETAEFYANPTYINATHNTINNSTSRLFTSGIALENLPFITTAGPGTFISHVPMADCNKSEENKEAPVQPKVDQKDRQMLLANRKRRRNNTDSLHPERAPGQPSKSTQRRNMLGLTRKAKKAVSAAKNTKPLTIHGCIWKPPPQHLSTSNKLNTYAVKKYTSHRRIPVTIRLDPHILSM</sequence>